<organism evidence="2 3">
    <name type="scientific">Catenisphaera adipataccumulans</name>
    <dbReference type="NCBI Taxonomy" id="700500"/>
    <lineage>
        <taxon>Bacteria</taxon>
        <taxon>Bacillati</taxon>
        <taxon>Bacillota</taxon>
        <taxon>Erysipelotrichia</taxon>
        <taxon>Erysipelotrichales</taxon>
        <taxon>Erysipelotrichaceae</taxon>
        <taxon>Catenisphaera</taxon>
    </lineage>
</organism>
<reference evidence="2 3" key="1">
    <citation type="submission" date="2020-08" db="EMBL/GenBank/DDBJ databases">
        <title>Genomic Encyclopedia of Type Strains, Phase IV (KMG-IV): sequencing the most valuable type-strain genomes for metagenomic binning, comparative biology and taxonomic classification.</title>
        <authorList>
            <person name="Goeker M."/>
        </authorList>
    </citation>
    <scope>NUCLEOTIDE SEQUENCE [LARGE SCALE GENOMIC DNA]</scope>
    <source>
        <strain evidence="2 3">DSM 25799</strain>
    </source>
</reference>
<dbReference type="PANTHER" id="PTHR43685">
    <property type="entry name" value="GLYCOSYLTRANSFERASE"/>
    <property type="match status" value="1"/>
</dbReference>
<dbReference type="CDD" id="cd04196">
    <property type="entry name" value="GT_2_like_d"/>
    <property type="match status" value="1"/>
</dbReference>
<keyword evidence="2" id="KW-0808">Transferase</keyword>
<name>A0A7W8CYU8_9FIRM</name>
<protein>
    <submittedName>
        <fullName evidence="2">Glycosyltransferase involved in cell wall biosynthesis</fullName>
    </submittedName>
</protein>
<dbReference type="PANTHER" id="PTHR43685:SF2">
    <property type="entry name" value="GLYCOSYLTRANSFERASE 2-LIKE DOMAIN-CONTAINING PROTEIN"/>
    <property type="match status" value="1"/>
</dbReference>
<feature type="domain" description="Glycosyltransferase 2-like" evidence="1">
    <location>
        <begin position="3"/>
        <end position="145"/>
    </location>
</feature>
<dbReference type="Gene3D" id="3.90.550.10">
    <property type="entry name" value="Spore Coat Polysaccharide Biosynthesis Protein SpsA, Chain A"/>
    <property type="match status" value="1"/>
</dbReference>
<dbReference type="InterPro" id="IPR029044">
    <property type="entry name" value="Nucleotide-diphossugar_trans"/>
</dbReference>
<keyword evidence="3" id="KW-1185">Reference proteome</keyword>
<dbReference type="InterPro" id="IPR001173">
    <property type="entry name" value="Glyco_trans_2-like"/>
</dbReference>
<evidence type="ECO:0000313" key="3">
    <source>
        <dbReference type="Proteomes" id="UP000539953"/>
    </source>
</evidence>
<sequence>MISVAMAVYNGEQYITEQLDSIFHQERPVDEVVICDDRSNDRTAAIIETYQKTHDVPIRLLRNEKNLGYKLNFKKAMAACRGDYIFLCDQDDHWDRDKTKKMMQIMESRPDILVLASSFRYMDADDQVIEVKPLPGFSNNNLYTKPVEPGALVQVHLEEFLTHNYFQGCALVIRRSLCDEVLTHFTTRLHHDWLINLTAARHEGMYFLNVPLFSYRIHNSNAVGVPAVNRTHWERLKETNTMAIRTQLSEEGAATLQTLQEIDPAFYHEHQKEFDDLADFYQKHTQYLQEGKFFKLLMQNRNPHYAELKTRNARIMDLIFVFENKFHRR</sequence>
<proteinExistence type="predicted"/>
<evidence type="ECO:0000313" key="2">
    <source>
        <dbReference type="EMBL" id="MBB5182899.1"/>
    </source>
</evidence>
<dbReference type="SUPFAM" id="SSF53448">
    <property type="entry name" value="Nucleotide-diphospho-sugar transferases"/>
    <property type="match status" value="1"/>
</dbReference>
<comment type="caution">
    <text evidence="2">The sequence shown here is derived from an EMBL/GenBank/DDBJ whole genome shotgun (WGS) entry which is preliminary data.</text>
</comment>
<evidence type="ECO:0000259" key="1">
    <source>
        <dbReference type="Pfam" id="PF00535"/>
    </source>
</evidence>
<dbReference type="AlphaFoldDB" id="A0A7W8CYU8"/>
<dbReference type="GO" id="GO:0016740">
    <property type="term" value="F:transferase activity"/>
    <property type="evidence" value="ECO:0007669"/>
    <property type="project" value="UniProtKB-KW"/>
</dbReference>
<dbReference type="InterPro" id="IPR050834">
    <property type="entry name" value="Glycosyltransf_2"/>
</dbReference>
<accession>A0A7W8CYU8</accession>
<dbReference type="Proteomes" id="UP000539953">
    <property type="component" value="Unassembled WGS sequence"/>
</dbReference>
<gene>
    <name evidence="2" type="ORF">HNQ47_000919</name>
</gene>
<dbReference type="EMBL" id="JACHHK010000003">
    <property type="protein sequence ID" value="MBB5182899.1"/>
    <property type="molecule type" value="Genomic_DNA"/>
</dbReference>
<dbReference type="Pfam" id="PF00535">
    <property type="entry name" value="Glycos_transf_2"/>
    <property type="match status" value="1"/>
</dbReference>
<dbReference type="RefSeq" id="WP_183328013.1">
    <property type="nucleotide sequence ID" value="NZ_JACHHK010000003.1"/>
</dbReference>